<feature type="non-terminal residue" evidence="1">
    <location>
        <position position="1"/>
    </location>
</feature>
<reference evidence="1" key="2">
    <citation type="submission" date="2023-01" db="EMBL/GenBank/DDBJ databases">
        <authorList>
            <person name="Hamerlinck H."/>
            <person name="Aerssens A."/>
            <person name="Boelens J."/>
            <person name="Messiaen A.-S."/>
            <person name="Vandendriessche S."/>
            <person name="Velghe A."/>
            <person name="Verhasselt B."/>
            <person name="Leroux-Roels I."/>
        </authorList>
    </citation>
    <scope>NUCLEOTIDE SEQUENCE</scope>
    <source>
        <strain evidence="1">UZG-GERCF-220920-Env23</strain>
    </source>
</reference>
<dbReference type="EMBL" id="JAQIHS010000038">
    <property type="protein sequence ID" value="MDN4371186.1"/>
    <property type="molecule type" value="Genomic_DNA"/>
</dbReference>
<name>A0AAW7LWM6_9ENTR</name>
<dbReference type="AlphaFoldDB" id="A0AAW7LWM6"/>
<dbReference type="Proteomes" id="UP001169985">
    <property type="component" value="Unassembled WGS sequence"/>
</dbReference>
<proteinExistence type="predicted"/>
<accession>A0AAW7LWM6</accession>
<evidence type="ECO:0000313" key="2">
    <source>
        <dbReference type="Proteomes" id="UP001169985"/>
    </source>
</evidence>
<gene>
    <name evidence="1" type="ORF">PEY55_23305</name>
</gene>
<protein>
    <submittedName>
        <fullName evidence="1">Uncharacterized protein</fullName>
    </submittedName>
</protein>
<evidence type="ECO:0000313" key="1">
    <source>
        <dbReference type="EMBL" id="MDN4371186.1"/>
    </source>
</evidence>
<comment type="caution">
    <text evidence="1">The sequence shown here is derived from an EMBL/GenBank/DDBJ whole genome shotgun (WGS) entry which is preliminary data.</text>
</comment>
<organism evidence="1 2">
    <name type="scientific">Citrobacter portucalensis</name>
    <dbReference type="NCBI Taxonomy" id="1639133"/>
    <lineage>
        <taxon>Bacteria</taxon>
        <taxon>Pseudomonadati</taxon>
        <taxon>Pseudomonadota</taxon>
        <taxon>Gammaproteobacteria</taxon>
        <taxon>Enterobacterales</taxon>
        <taxon>Enterobacteriaceae</taxon>
        <taxon>Citrobacter</taxon>
        <taxon>Citrobacter freundii complex</taxon>
    </lineage>
</organism>
<sequence length="94" mass="10463">PSIRFSLHAYVSTRPVRIEGNYVSVVFNRSHNSMPETAEVKNADQARAFINDYIARNINETPMHLVLTKEGRAFGGFDALNSSLPPAIESSTRL</sequence>
<reference evidence="1" key="1">
    <citation type="journal article" date="2023" name="Antimicrob Resist Infect Control">
        <title>Sanitary installations and wastewater plumbing as reservoir for the long-term circulation and transmission of carbapenemase producing Citrobacter freundii clones in a hospital setting.</title>
        <authorList>
            <person name="Hamerlinck H."/>
            <person name="Aerssens A."/>
            <person name="Boelens J."/>
            <person name="Dehaene A."/>
            <person name="McMahon M."/>
            <person name="Messiaen A.S."/>
            <person name="Vandendriessche S."/>
            <person name="Velghe A."/>
            <person name="Leroux-Roels I."/>
            <person name="Verhasselt B."/>
        </authorList>
    </citation>
    <scope>NUCLEOTIDE SEQUENCE</scope>
    <source>
        <strain evidence="1">UZG-GERCF-220920-Env23</strain>
    </source>
</reference>